<feature type="domain" description="Transposase IS116/IS110/IS902 C-terminal" evidence="2">
    <location>
        <begin position="16"/>
        <end position="64"/>
    </location>
</feature>
<gene>
    <name evidence="3" type="ORF">UT176_01171</name>
</gene>
<organism evidence="3 4">
    <name type="scientific">Orientia tsutsugamushi</name>
    <name type="common">Rickettsia tsutsugamushi</name>
    <dbReference type="NCBI Taxonomy" id="784"/>
    <lineage>
        <taxon>Bacteria</taxon>
        <taxon>Pseudomonadati</taxon>
        <taxon>Pseudomonadota</taxon>
        <taxon>Alphaproteobacteria</taxon>
        <taxon>Rickettsiales</taxon>
        <taxon>Rickettsiaceae</taxon>
        <taxon>Rickettsieae</taxon>
        <taxon>Orientia</taxon>
    </lineage>
</organism>
<dbReference type="EMBL" id="LS398547">
    <property type="protein sequence ID" value="SPR07549.1"/>
    <property type="molecule type" value="Genomic_DNA"/>
</dbReference>
<proteinExistence type="predicted"/>
<evidence type="ECO:0000256" key="1">
    <source>
        <dbReference type="SAM" id="Phobius"/>
    </source>
</evidence>
<name>A0A2U3R2Y9_ORITS</name>
<protein>
    <submittedName>
        <fullName evidence="3">IS110 family transposase</fullName>
    </submittedName>
</protein>
<sequence>MIQTCEKAIEILFGLKTEAIVLAFFNIEKFNFAKQVVAFVGLNLKHSQSCTFIHCASRISRTGNVNNLCKKLIICLRYVCLNTISHAVFSTACSYTLRNVHKHYIFISYLTIFCSFIYIKL</sequence>
<accession>A0A2U3R2Y9</accession>
<evidence type="ECO:0000313" key="4">
    <source>
        <dbReference type="Proteomes" id="UP000244960"/>
    </source>
</evidence>
<keyword evidence="1" id="KW-1133">Transmembrane helix</keyword>
<dbReference type="Pfam" id="PF02371">
    <property type="entry name" value="Transposase_20"/>
    <property type="match status" value="1"/>
</dbReference>
<dbReference type="InterPro" id="IPR003346">
    <property type="entry name" value="Transposase_20"/>
</dbReference>
<dbReference type="Proteomes" id="UP000244960">
    <property type="component" value="Chromosome I"/>
</dbReference>
<reference evidence="4" key="1">
    <citation type="submission" date="2018-03" db="EMBL/GenBank/DDBJ databases">
        <authorList>
            <person name="Batty M. E."/>
            <person name="Batty M E."/>
        </authorList>
    </citation>
    <scope>NUCLEOTIDE SEQUENCE [LARGE SCALE GENOMIC DNA]</scope>
</reference>
<evidence type="ECO:0000259" key="2">
    <source>
        <dbReference type="Pfam" id="PF02371"/>
    </source>
</evidence>
<dbReference type="GO" id="GO:0004803">
    <property type="term" value="F:transposase activity"/>
    <property type="evidence" value="ECO:0007669"/>
    <property type="project" value="InterPro"/>
</dbReference>
<dbReference type="GO" id="GO:0003677">
    <property type="term" value="F:DNA binding"/>
    <property type="evidence" value="ECO:0007669"/>
    <property type="project" value="InterPro"/>
</dbReference>
<dbReference type="GO" id="GO:0006313">
    <property type="term" value="P:DNA transposition"/>
    <property type="evidence" value="ECO:0007669"/>
    <property type="project" value="InterPro"/>
</dbReference>
<feature type="transmembrane region" description="Helical" evidence="1">
    <location>
        <begin position="103"/>
        <end position="119"/>
    </location>
</feature>
<evidence type="ECO:0000313" key="3">
    <source>
        <dbReference type="EMBL" id="SPR07549.1"/>
    </source>
</evidence>
<keyword evidence="1" id="KW-0472">Membrane</keyword>
<dbReference type="AlphaFoldDB" id="A0A2U3R2Y9"/>
<keyword evidence="1" id="KW-0812">Transmembrane</keyword>